<sequence length="35" mass="3986">MNGHSHTVVLHEFGRHCVLDNSISYMVGKYGIIRN</sequence>
<gene>
    <name evidence="1" type="ORF">METZ01_LOCUS354816</name>
</gene>
<evidence type="ECO:0000313" key="1">
    <source>
        <dbReference type="EMBL" id="SVD01962.1"/>
    </source>
</evidence>
<accession>A0A382RXB0</accession>
<proteinExistence type="predicted"/>
<dbReference type="EMBL" id="UINC01124658">
    <property type="protein sequence ID" value="SVD01962.1"/>
    <property type="molecule type" value="Genomic_DNA"/>
</dbReference>
<reference evidence="1" key="1">
    <citation type="submission" date="2018-05" db="EMBL/GenBank/DDBJ databases">
        <authorList>
            <person name="Lanie J.A."/>
            <person name="Ng W.-L."/>
            <person name="Kazmierczak K.M."/>
            <person name="Andrzejewski T.M."/>
            <person name="Davidsen T.M."/>
            <person name="Wayne K.J."/>
            <person name="Tettelin H."/>
            <person name="Glass J.I."/>
            <person name="Rusch D."/>
            <person name="Podicherti R."/>
            <person name="Tsui H.-C.T."/>
            <person name="Winkler M.E."/>
        </authorList>
    </citation>
    <scope>NUCLEOTIDE SEQUENCE</scope>
</reference>
<feature type="non-terminal residue" evidence="1">
    <location>
        <position position="35"/>
    </location>
</feature>
<organism evidence="1">
    <name type="scientific">marine metagenome</name>
    <dbReference type="NCBI Taxonomy" id="408172"/>
    <lineage>
        <taxon>unclassified sequences</taxon>
        <taxon>metagenomes</taxon>
        <taxon>ecological metagenomes</taxon>
    </lineage>
</organism>
<dbReference type="AlphaFoldDB" id="A0A382RXB0"/>
<protein>
    <submittedName>
        <fullName evidence="1">Uncharacterized protein</fullName>
    </submittedName>
</protein>
<name>A0A382RXB0_9ZZZZ</name>